<accession>A0ABR8DXE3</accession>
<dbReference type="Pfam" id="PF08445">
    <property type="entry name" value="FR47"/>
    <property type="match status" value="1"/>
</dbReference>
<comment type="caution">
    <text evidence="2">The sequence shown here is derived from an EMBL/GenBank/DDBJ whole genome shotgun (WGS) entry which is preliminary data.</text>
</comment>
<dbReference type="InterPro" id="IPR000182">
    <property type="entry name" value="GNAT_dom"/>
</dbReference>
<dbReference type="Proteomes" id="UP000623440">
    <property type="component" value="Unassembled WGS sequence"/>
</dbReference>
<organism evidence="2 3">
    <name type="scientific">Nostoc flagelliforme FACHB-838</name>
    <dbReference type="NCBI Taxonomy" id="2692904"/>
    <lineage>
        <taxon>Bacteria</taxon>
        <taxon>Bacillati</taxon>
        <taxon>Cyanobacteriota</taxon>
        <taxon>Cyanophyceae</taxon>
        <taxon>Nostocales</taxon>
        <taxon>Nostocaceae</taxon>
        <taxon>Nostoc</taxon>
    </lineage>
</organism>
<dbReference type="InterPro" id="IPR016181">
    <property type="entry name" value="Acyl_CoA_acyltransferase"/>
</dbReference>
<proteinExistence type="predicted"/>
<evidence type="ECO:0000259" key="1">
    <source>
        <dbReference type="PROSITE" id="PS51186"/>
    </source>
</evidence>
<sequence>MIVIVLSSRKVQLIQHQDAYSFNKRVRDFLMGNEALHHAMLSQCYAITQAAELLKQCHDLLTLESNGEVIGVAINRLGNSVSISMLNELGGVDLLVQHLKRHNTLSMVNAPTDVAQGFAQIWTQHTGQPHTPEMTLSAYRLEQLGSFTWAAGQLRKAAVADIPLVSQWYAAFCEEALGRPTTATTDSQNWATRQINQGHAFVWQDSDPVSMGCRIGQTANGFRVSIIFTPKEHRYKGYGKTCTAALTQQLLSDGQRYCFLYADKNNPLSNSMYEAIGYKLMGETQSYRFATAD</sequence>
<dbReference type="InterPro" id="IPR013653">
    <property type="entry name" value="GCN5-like_dom"/>
</dbReference>
<keyword evidence="3" id="KW-1185">Reference proteome</keyword>
<name>A0ABR8DXE3_9NOSO</name>
<dbReference type="EMBL" id="JACJSI010000127">
    <property type="protein sequence ID" value="MBD2533995.1"/>
    <property type="molecule type" value="Genomic_DNA"/>
</dbReference>
<protein>
    <recommendedName>
        <fullName evidence="1">N-acetyltransferase domain-containing protein</fullName>
    </recommendedName>
</protein>
<evidence type="ECO:0000313" key="3">
    <source>
        <dbReference type="Proteomes" id="UP000623440"/>
    </source>
</evidence>
<dbReference type="Gene3D" id="3.40.630.30">
    <property type="match status" value="1"/>
</dbReference>
<dbReference type="RefSeq" id="WP_190944523.1">
    <property type="nucleotide sequence ID" value="NZ_JACJSI010000127.1"/>
</dbReference>
<gene>
    <name evidence="2" type="ORF">H6G97_32400</name>
</gene>
<dbReference type="SUPFAM" id="SSF55729">
    <property type="entry name" value="Acyl-CoA N-acyltransferases (Nat)"/>
    <property type="match status" value="1"/>
</dbReference>
<dbReference type="PROSITE" id="PS51186">
    <property type="entry name" value="GNAT"/>
    <property type="match status" value="1"/>
</dbReference>
<reference evidence="2 3" key="1">
    <citation type="journal article" date="2020" name="ISME J.">
        <title>Comparative genomics reveals insights into cyanobacterial evolution and habitat adaptation.</title>
        <authorList>
            <person name="Chen M.Y."/>
            <person name="Teng W.K."/>
            <person name="Zhao L."/>
            <person name="Hu C.X."/>
            <person name="Zhou Y.K."/>
            <person name="Han B.P."/>
            <person name="Song L.R."/>
            <person name="Shu W.S."/>
        </authorList>
    </citation>
    <scope>NUCLEOTIDE SEQUENCE [LARGE SCALE GENOMIC DNA]</scope>
    <source>
        <strain evidence="2 3">FACHB-838</strain>
    </source>
</reference>
<evidence type="ECO:0000313" key="2">
    <source>
        <dbReference type="EMBL" id="MBD2533995.1"/>
    </source>
</evidence>
<feature type="domain" description="N-acetyltransferase" evidence="1">
    <location>
        <begin position="152"/>
        <end position="293"/>
    </location>
</feature>